<dbReference type="EMBL" id="JAYRBN010000035">
    <property type="protein sequence ID" value="KAL2747420.1"/>
    <property type="molecule type" value="Genomic_DNA"/>
</dbReference>
<comment type="caution">
    <text evidence="2">The sequence shown here is derived from an EMBL/GenBank/DDBJ whole genome shotgun (WGS) entry which is preliminary data.</text>
</comment>
<keyword evidence="3" id="KW-1185">Reference proteome</keyword>
<gene>
    <name evidence="2" type="ORF">V1477_004112</name>
</gene>
<reference evidence="2 3" key="1">
    <citation type="journal article" date="2024" name="Ann. Entomol. Soc. Am.">
        <title>Genomic analyses of the southern and eastern yellowjacket wasps (Hymenoptera: Vespidae) reveal evolutionary signatures of social life.</title>
        <authorList>
            <person name="Catto M.A."/>
            <person name="Caine P.B."/>
            <person name="Orr S.E."/>
            <person name="Hunt B.G."/>
            <person name="Goodisman M.A.D."/>
        </authorList>
    </citation>
    <scope>NUCLEOTIDE SEQUENCE [LARGE SCALE GENOMIC DNA]</scope>
    <source>
        <strain evidence="2">232</strain>
        <tissue evidence="2">Head and thorax</tissue>
    </source>
</reference>
<evidence type="ECO:0000256" key="1">
    <source>
        <dbReference type="SAM" id="MobiDB-lite"/>
    </source>
</evidence>
<feature type="compositionally biased region" description="Pro residues" evidence="1">
    <location>
        <begin position="43"/>
        <end position="55"/>
    </location>
</feature>
<dbReference type="AlphaFoldDB" id="A0ABD2CQQ7"/>
<feature type="region of interest" description="Disordered" evidence="1">
    <location>
        <begin position="23"/>
        <end position="55"/>
    </location>
</feature>
<protein>
    <submittedName>
        <fullName evidence="2">Uncharacterized protein</fullName>
    </submittedName>
</protein>
<accession>A0ABD2CQQ7</accession>
<sequence>MSTSSITFSRTIDLPLDWANQASMKDHVQPPTPDSFLQLSSLPPLPPSPSPPPPPSPASCIVVFLFTLLPLLSHDAIRVADGGWLPCSKRYGSFYIRNVLPPFLPSPHRVARFLDPFSGILEGDSRKYLTLPEIPGRRGSHSAKFSGKEK</sequence>
<dbReference type="Proteomes" id="UP001607303">
    <property type="component" value="Unassembled WGS sequence"/>
</dbReference>
<proteinExistence type="predicted"/>
<name>A0ABD2CQQ7_VESMC</name>
<organism evidence="2 3">
    <name type="scientific">Vespula maculifrons</name>
    <name type="common">Eastern yellow jacket</name>
    <name type="synonym">Wasp</name>
    <dbReference type="NCBI Taxonomy" id="7453"/>
    <lineage>
        <taxon>Eukaryota</taxon>
        <taxon>Metazoa</taxon>
        <taxon>Ecdysozoa</taxon>
        <taxon>Arthropoda</taxon>
        <taxon>Hexapoda</taxon>
        <taxon>Insecta</taxon>
        <taxon>Pterygota</taxon>
        <taxon>Neoptera</taxon>
        <taxon>Endopterygota</taxon>
        <taxon>Hymenoptera</taxon>
        <taxon>Apocrita</taxon>
        <taxon>Aculeata</taxon>
        <taxon>Vespoidea</taxon>
        <taxon>Vespidae</taxon>
        <taxon>Vespinae</taxon>
        <taxon>Vespula</taxon>
    </lineage>
</organism>
<evidence type="ECO:0000313" key="3">
    <source>
        <dbReference type="Proteomes" id="UP001607303"/>
    </source>
</evidence>
<evidence type="ECO:0000313" key="2">
    <source>
        <dbReference type="EMBL" id="KAL2747420.1"/>
    </source>
</evidence>